<dbReference type="SUPFAM" id="SSF141371">
    <property type="entry name" value="PilZ domain-like"/>
    <property type="match status" value="1"/>
</dbReference>
<organism evidence="1 2">
    <name type="scientific">Devosia lucknowensis</name>
    <dbReference type="NCBI Taxonomy" id="1096929"/>
    <lineage>
        <taxon>Bacteria</taxon>
        <taxon>Pseudomonadati</taxon>
        <taxon>Pseudomonadota</taxon>
        <taxon>Alphaproteobacteria</taxon>
        <taxon>Hyphomicrobiales</taxon>
        <taxon>Devosiaceae</taxon>
        <taxon>Devosia</taxon>
    </lineage>
</organism>
<dbReference type="OrthoDB" id="8239203at2"/>
<evidence type="ECO:0000313" key="2">
    <source>
        <dbReference type="Proteomes" id="UP000194474"/>
    </source>
</evidence>
<dbReference type="EMBL" id="FXWK01000002">
    <property type="protein sequence ID" value="SMQ85269.1"/>
    <property type="molecule type" value="Genomic_DNA"/>
</dbReference>
<sequence length="87" mass="9826">MERRRHPREPVKILATAVDEDGLTRAPITITNINRWGARIRIAGTMLPPTFYVLFGNSLEPCEVIWRRGGEVGLIFAPTEFGPPLNR</sequence>
<gene>
    <name evidence="1" type="ORF">SAMN06295905_2546</name>
</gene>
<name>A0A1Y6GAZ9_9HYPH</name>
<dbReference type="Proteomes" id="UP000194474">
    <property type="component" value="Unassembled WGS sequence"/>
</dbReference>
<dbReference type="RefSeq" id="WP_086470960.1">
    <property type="nucleotide sequence ID" value="NZ_FXWK01000002.1"/>
</dbReference>
<accession>A0A1Y6GAZ9</accession>
<evidence type="ECO:0008006" key="3">
    <source>
        <dbReference type="Google" id="ProtNLM"/>
    </source>
</evidence>
<protein>
    <recommendedName>
        <fullName evidence="3">PilZ domain-containing protein</fullName>
    </recommendedName>
</protein>
<keyword evidence="2" id="KW-1185">Reference proteome</keyword>
<dbReference type="AlphaFoldDB" id="A0A1Y6GAZ9"/>
<proteinExistence type="predicted"/>
<evidence type="ECO:0000313" key="1">
    <source>
        <dbReference type="EMBL" id="SMQ85269.1"/>
    </source>
</evidence>
<reference evidence="2" key="1">
    <citation type="submission" date="2017-04" db="EMBL/GenBank/DDBJ databases">
        <authorList>
            <person name="Varghese N."/>
            <person name="Submissions S."/>
        </authorList>
    </citation>
    <scope>NUCLEOTIDE SEQUENCE [LARGE SCALE GENOMIC DNA]</scope>
</reference>